<dbReference type="Proteomes" id="UP001160301">
    <property type="component" value="Unassembled WGS sequence"/>
</dbReference>
<evidence type="ECO:0000313" key="2">
    <source>
        <dbReference type="EMBL" id="MDI1429042.1"/>
    </source>
</evidence>
<sequence>MIAARVRSSAPETVPWRKGPRSSAAGVLERLPLLNRAEMADALDMLRAELAMRGDGHDVRPLLLALERLAPIALDRGAPGVPLVRVRQAFPLVSRGDLDAALLDAEARRLVALVPADYVLRGIERAAALPTLDRGLLYYCAPPDSGSLPPSRRTVPKALALMRELAKREDTAEAFAKLDAWIVRLLEARHAPLSTDGREVLRKIGSFAASYQGLPGVPFSVLRYAFAEELPRPAFDRVVLALEAERRLRLSPLFPGEAFADPCAAIEDPRGQLYFCAADLGRR</sequence>
<evidence type="ECO:0000313" key="3">
    <source>
        <dbReference type="Proteomes" id="UP001160301"/>
    </source>
</evidence>
<name>A0ABT6NL48_9BACT</name>
<organism evidence="2 3">
    <name type="scientific">Polyangium sorediatum</name>
    <dbReference type="NCBI Taxonomy" id="889274"/>
    <lineage>
        <taxon>Bacteria</taxon>
        <taxon>Pseudomonadati</taxon>
        <taxon>Myxococcota</taxon>
        <taxon>Polyangia</taxon>
        <taxon>Polyangiales</taxon>
        <taxon>Polyangiaceae</taxon>
        <taxon>Polyangium</taxon>
    </lineage>
</organism>
<reference evidence="2 3" key="1">
    <citation type="submission" date="2023-04" db="EMBL/GenBank/DDBJ databases">
        <title>The genome sequence of Polyangium sorediatum DSM14670.</title>
        <authorList>
            <person name="Zhang X."/>
        </authorList>
    </citation>
    <scope>NUCLEOTIDE SEQUENCE [LARGE SCALE GENOMIC DNA]</scope>
    <source>
        <strain evidence="2 3">DSM 14670</strain>
    </source>
</reference>
<dbReference type="RefSeq" id="WP_136967089.1">
    <property type="nucleotide sequence ID" value="NZ_JARZHI010000003.1"/>
</dbReference>
<proteinExistence type="predicted"/>
<dbReference type="EMBL" id="JARZHI010000003">
    <property type="protein sequence ID" value="MDI1429042.1"/>
    <property type="molecule type" value="Genomic_DNA"/>
</dbReference>
<keyword evidence="3" id="KW-1185">Reference proteome</keyword>
<comment type="caution">
    <text evidence="2">The sequence shown here is derived from an EMBL/GenBank/DDBJ whole genome shotgun (WGS) entry which is preliminary data.</text>
</comment>
<protein>
    <submittedName>
        <fullName evidence="2">Uncharacterized protein</fullName>
    </submittedName>
</protein>
<accession>A0ABT6NL48</accession>
<gene>
    <name evidence="2" type="ORF">QHF89_06035</name>
</gene>
<feature type="region of interest" description="Disordered" evidence="1">
    <location>
        <begin position="1"/>
        <end position="20"/>
    </location>
</feature>
<evidence type="ECO:0000256" key="1">
    <source>
        <dbReference type="SAM" id="MobiDB-lite"/>
    </source>
</evidence>